<evidence type="ECO:0000256" key="2">
    <source>
        <dbReference type="ARBA" id="ARBA00022737"/>
    </source>
</evidence>
<evidence type="ECO:0000313" key="9">
    <source>
        <dbReference type="EMBL" id="MBB6521793.1"/>
    </source>
</evidence>
<feature type="transmembrane region" description="Helical" evidence="6">
    <location>
        <begin position="6"/>
        <end position="25"/>
    </location>
</feature>
<comment type="subcellular location">
    <subcellularLocation>
        <location evidence="1">Cell envelope</location>
    </subcellularLocation>
</comment>
<gene>
    <name evidence="9" type="ORF">HNR48_002078</name>
</gene>
<dbReference type="SUPFAM" id="SSF48452">
    <property type="entry name" value="TPR-like"/>
    <property type="match status" value="1"/>
</dbReference>
<feature type="compositionally biased region" description="Polar residues" evidence="5">
    <location>
        <begin position="307"/>
        <end position="320"/>
    </location>
</feature>
<dbReference type="NCBIfam" id="TIGR03142">
    <property type="entry name" value="cytochro_ccmI"/>
    <property type="match status" value="1"/>
</dbReference>
<dbReference type="InterPro" id="IPR011990">
    <property type="entry name" value="TPR-like_helical_dom_sf"/>
</dbReference>
<evidence type="ECO:0000256" key="3">
    <source>
        <dbReference type="ARBA" id="ARBA00022748"/>
    </source>
</evidence>
<reference evidence="9 10" key="1">
    <citation type="submission" date="2020-08" db="EMBL/GenBank/DDBJ databases">
        <title>Genomic Encyclopedia of Type Strains, Phase IV (KMG-IV): sequencing the most valuable type-strain genomes for metagenomic binning, comparative biology and taxonomic classification.</title>
        <authorList>
            <person name="Goeker M."/>
        </authorList>
    </citation>
    <scope>NUCLEOTIDE SEQUENCE [LARGE SCALE GENOMIC DNA]</scope>
    <source>
        <strain evidence="9 10">DSM 22368</strain>
    </source>
</reference>
<evidence type="ECO:0000256" key="6">
    <source>
        <dbReference type="SAM" id="Phobius"/>
    </source>
</evidence>
<keyword evidence="4" id="KW-0802">TPR repeat</keyword>
<dbReference type="GO" id="GO:0005886">
    <property type="term" value="C:plasma membrane"/>
    <property type="evidence" value="ECO:0007669"/>
    <property type="project" value="TreeGrafter"/>
</dbReference>
<feature type="domain" description="Cytochrome c-type biogenesis protein H Ig-like" evidence="7">
    <location>
        <begin position="327"/>
        <end position="430"/>
    </location>
</feature>
<protein>
    <submittedName>
        <fullName evidence="9">Cytochrome c-type biogenesis protein CcmH</fullName>
    </submittedName>
</protein>
<keyword evidence="2" id="KW-0677">Repeat</keyword>
<accession>A0A7X0MVV4</accession>
<dbReference type="InterPro" id="IPR017560">
    <property type="entry name" value="Cyt_c_biogenesis_CcmI"/>
</dbReference>
<dbReference type="InterPro" id="IPR056412">
    <property type="entry name" value="Ig_CycH"/>
</dbReference>
<dbReference type="Proteomes" id="UP000528457">
    <property type="component" value="Unassembled WGS sequence"/>
</dbReference>
<dbReference type="InterPro" id="IPR056413">
    <property type="entry name" value="TPR_CcmH_CycH"/>
</dbReference>
<dbReference type="Pfam" id="PF23914">
    <property type="entry name" value="TPR_CcmH_CycH"/>
    <property type="match status" value="1"/>
</dbReference>
<keyword evidence="10" id="KW-1185">Reference proteome</keyword>
<dbReference type="PANTHER" id="PTHR47870">
    <property type="entry name" value="CYTOCHROME C-TYPE BIOGENESIS PROTEIN CCMH"/>
    <property type="match status" value="1"/>
</dbReference>
<comment type="caution">
    <text evidence="9">The sequence shown here is derived from an EMBL/GenBank/DDBJ whole genome shotgun (WGS) entry which is preliminary data.</text>
</comment>
<evidence type="ECO:0000256" key="5">
    <source>
        <dbReference type="SAM" id="MobiDB-lite"/>
    </source>
</evidence>
<dbReference type="GO" id="GO:0017004">
    <property type="term" value="P:cytochrome complex assembly"/>
    <property type="evidence" value="ECO:0007669"/>
    <property type="project" value="UniProtKB-KW"/>
</dbReference>
<dbReference type="InterPro" id="IPR051263">
    <property type="entry name" value="C-type_cytochrome_biogenesis"/>
</dbReference>
<organism evidence="9 10">
    <name type="scientific">Pseudoteredinibacter isoporae</name>
    <dbReference type="NCBI Taxonomy" id="570281"/>
    <lineage>
        <taxon>Bacteria</taxon>
        <taxon>Pseudomonadati</taxon>
        <taxon>Pseudomonadota</taxon>
        <taxon>Gammaproteobacteria</taxon>
        <taxon>Cellvibrionales</taxon>
        <taxon>Cellvibrionaceae</taxon>
        <taxon>Pseudoteredinibacter</taxon>
    </lineage>
</organism>
<dbReference type="Gene3D" id="1.25.40.10">
    <property type="entry name" value="Tetratricopeptide repeat domain"/>
    <property type="match status" value="1"/>
</dbReference>
<keyword evidence="3" id="KW-0201">Cytochrome c-type biogenesis</keyword>
<dbReference type="InParanoid" id="A0A7X0MVV4"/>
<keyword evidence="6" id="KW-0472">Membrane</keyword>
<feature type="domain" description="Cytochrome c-type biogenesis protein H TPR" evidence="8">
    <location>
        <begin position="152"/>
        <end position="273"/>
    </location>
</feature>
<evidence type="ECO:0000259" key="8">
    <source>
        <dbReference type="Pfam" id="PF23914"/>
    </source>
</evidence>
<dbReference type="EMBL" id="JACHHT010000002">
    <property type="protein sequence ID" value="MBB6521793.1"/>
    <property type="molecule type" value="Genomic_DNA"/>
</dbReference>
<dbReference type="AlphaFoldDB" id="A0A7X0MVV4"/>
<evidence type="ECO:0000256" key="1">
    <source>
        <dbReference type="ARBA" id="ARBA00004196"/>
    </source>
</evidence>
<keyword evidence="6" id="KW-0812">Transmembrane</keyword>
<name>A0A7X0MVV4_9GAMM</name>
<evidence type="ECO:0000256" key="4">
    <source>
        <dbReference type="ARBA" id="ARBA00022803"/>
    </source>
</evidence>
<dbReference type="RefSeq" id="WP_166844526.1">
    <property type="nucleotide sequence ID" value="NZ_JAAONY010000002.1"/>
</dbReference>
<dbReference type="SMART" id="SM00028">
    <property type="entry name" value="TPR"/>
    <property type="match status" value="2"/>
</dbReference>
<proteinExistence type="predicted"/>
<sequence>MVSIWLGAALLILLALVFVFWPLLVRESEQKASRERQTLNVDLYDQRRAELDEQLKAGDLDEAQHEALCREMDLELVEAEKQPSESGSASASSSGRVVFLLSAAVLAVFVFGFYQYNGASEDIRITEEIRDKFMADTQAIQAGKDPDPALARRLMSQLEERLEKDPENTQYLYLLARNAADLQEYPTAINAYRAILAIDESPLVMGELAQLLFVVGGNRITPDAEALIDKTLSLDPNSHVALGLDGIRYFQTERYQKAIEQWEKAIKLLGPQSAGSQSLAAGVLRARALLAEQNGGPVSSGAVAQVSPHQVSSGQEAQEQPSSLSLKLKIDVADGIQLNPEHAVFVYARAWQGAPMPLAISRLKVKDLPAEIELSEAMAMAPGMSIAQFPQLELVARVSASGQAIPQPGDWQVTLGPVANSSQDQHLLQIQKQL</sequence>
<dbReference type="GO" id="GO:0030313">
    <property type="term" value="C:cell envelope"/>
    <property type="evidence" value="ECO:0007669"/>
    <property type="project" value="UniProtKB-SubCell"/>
</dbReference>
<keyword evidence="6" id="KW-1133">Transmembrane helix</keyword>
<dbReference type="PANTHER" id="PTHR47870:SF4">
    <property type="entry name" value="CYTOCHROME C-TYPE BIOGENESIS PROTEIN CYCH"/>
    <property type="match status" value="1"/>
</dbReference>
<feature type="region of interest" description="Disordered" evidence="5">
    <location>
        <begin position="300"/>
        <end position="320"/>
    </location>
</feature>
<dbReference type="InterPro" id="IPR019734">
    <property type="entry name" value="TPR_rpt"/>
</dbReference>
<evidence type="ECO:0000313" key="10">
    <source>
        <dbReference type="Proteomes" id="UP000528457"/>
    </source>
</evidence>
<evidence type="ECO:0000259" key="7">
    <source>
        <dbReference type="Pfam" id="PF23892"/>
    </source>
</evidence>
<dbReference type="Pfam" id="PF23892">
    <property type="entry name" value="Ig_CycH"/>
    <property type="match status" value="1"/>
</dbReference>
<feature type="transmembrane region" description="Helical" evidence="6">
    <location>
        <begin position="97"/>
        <end position="116"/>
    </location>
</feature>